<feature type="non-terminal residue" evidence="1">
    <location>
        <position position="1"/>
    </location>
</feature>
<keyword evidence="1" id="KW-0808">Transferase</keyword>
<dbReference type="Proteomes" id="UP000743899">
    <property type="component" value="Unassembled WGS sequence"/>
</dbReference>
<name>A0ABX0ABW6_9BACI</name>
<dbReference type="InterPro" id="IPR029063">
    <property type="entry name" value="SAM-dependent_MTases_sf"/>
</dbReference>
<accession>A0ABX0ABW6</accession>
<sequence>DLEKYKDSFDILYLEGGILHYFNDIDKFMAILFLILKSGGKMILSDYHPIKRCIGSDLKYTPNYFDSEFHNGELAYKQYFEKSEQQKFPDVCIRHYTLSEIINSVLNAGFTLNSFDEHRGWNNENIPWEFTILAMK</sequence>
<dbReference type="GO" id="GO:0008168">
    <property type="term" value="F:methyltransferase activity"/>
    <property type="evidence" value="ECO:0007669"/>
    <property type="project" value="UniProtKB-KW"/>
</dbReference>
<dbReference type="EMBL" id="JAACYS010000066">
    <property type="protein sequence ID" value="NCU18562.1"/>
    <property type="molecule type" value="Genomic_DNA"/>
</dbReference>
<comment type="caution">
    <text evidence="1">The sequence shown here is derived from an EMBL/GenBank/DDBJ whole genome shotgun (WGS) entry which is preliminary data.</text>
</comment>
<dbReference type="SUPFAM" id="SSF53335">
    <property type="entry name" value="S-adenosyl-L-methionine-dependent methyltransferases"/>
    <property type="match status" value="1"/>
</dbReference>
<dbReference type="GO" id="GO:0032259">
    <property type="term" value="P:methylation"/>
    <property type="evidence" value="ECO:0007669"/>
    <property type="project" value="UniProtKB-KW"/>
</dbReference>
<dbReference type="RefSeq" id="WP_161921391.1">
    <property type="nucleotide sequence ID" value="NZ_JAACYS010000066.1"/>
</dbReference>
<evidence type="ECO:0000313" key="1">
    <source>
        <dbReference type="EMBL" id="NCU18562.1"/>
    </source>
</evidence>
<proteinExistence type="predicted"/>
<organism evidence="1 2">
    <name type="scientific">Pallidibacillus pasinlerensis</name>
    <dbReference type="NCBI Taxonomy" id="2703818"/>
    <lineage>
        <taxon>Bacteria</taxon>
        <taxon>Bacillati</taxon>
        <taxon>Bacillota</taxon>
        <taxon>Bacilli</taxon>
        <taxon>Bacillales</taxon>
        <taxon>Bacillaceae</taxon>
        <taxon>Pallidibacillus</taxon>
    </lineage>
</organism>
<dbReference type="Gene3D" id="3.40.50.150">
    <property type="entry name" value="Vaccinia Virus protein VP39"/>
    <property type="match status" value="1"/>
</dbReference>
<protein>
    <submittedName>
        <fullName evidence="1">Class I SAM-dependent methyltransferase</fullName>
    </submittedName>
</protein>
<keyword evidence="1" id="KW-0489">Methyltransferase</keyword>
<gene>
    <name evidence="1" type="ORF">GW534_12685</name>
</gene>
<evidence type="ECO:0000313" key="2">
    <source>
        <dbReference type="Proteomes" id="UP000743899"/>
    </source>
</evidence>
<keyword evidence="2" id="KW-1185">Reference proteome</keyword>
<reference evidence="1 2" key="1">
    <citation type="submission" date="2020-01" db="EMBL/GenBank/DDBJ databases">
        <title>A novel Bacillus sp. from Pasinler.</title>
        <authorList>
            <person name="Adiguzel A."/>
            <person name="Ay H."/>
            <person name="Baltaci M.O."/>
        </authorList>
    </citation>
    <scope>NUCLEOTIDE SEQUENCE [LARGE SCALE GENOMIC DNA]</scope>
    <source>
        <strain evidence="1 2">P1</strain>
    </source>
</reference>